<evidence type="ECO:0000256" key="1">
    <source>
        <dbReference type="SAM" id="MobiDB-lite"/>
    </source>
</evidence>
<keyword evidence="3" id="KW-1185">Reference proteome</keyword>
<protein>
    <submittedName>
        <fullName evidence="2">Uncharacterized protein</fullName>
    </submittedName>
</protein>
<feature type="compositionally biased region" description="Low complexity" evidence="1">
    <location>
        <begin position="99"/>
        <end position="113"/>
    </location>
</feature>
<comment type="caution">
    <text evidence="2">The sequence shown here is derived from an EMBL/GenBank/DDBJ whole genome shotgun (WGS) entry which is preliminary data.</text>
</comment>
<evidence type="ECO:0000313" key="3">
    <source>
        <dbReference type="Proteomes" id="UP001165065"/>
    </source>
</evidence>
<gene>
    <name evidence="2" type="ORF">TrCOL_g4425</name>
</gene>
<evidence type="ECO:0000313" key="2">
    <source>
        <dbReference type="EMBL" id="GMI36044.1"/>
    </source>
</evidence>
<dbReference type="EMBL" id="BRYA01000062">
    <property type="protein sequence ID" value="GMI36044.1"/>
    <property type="molecule type" value="Genomic_DNA"/>
</dbReference>
<sequence length="421" mass="46980">MTSSANVGDTVLVQMSSFFTIKEINEDGQVVLAPKLEQAAMKSNLETIHTEQATIRAEQATIHAEQAAMKSSLTSVQDSLFRIEKALATLTSTLAPTETIDSTSTSTSTSADRSSCHVAVAAQAPKREAQAPKREAQAPKREVTPEMDRSQAKRPRVEPALEVPADFYHLNPFINTVLKWSPVVGKMLEIGCFSIGMNDHVVQYPSDKLRLQIRNGTIDHETLQKELLATTTKNSGKTAPSQFATQLLMKPGARVLIRHTFTSCPYKPTILKQLCEERGREARRQRMYIIATVKRVPIVDPNMTLEKGLKLDREFMEKLVEAPYLRGKECYACNCVELEDDYRVGFYDDLNEDTMGKYINFVVQSTITKLDLSGTKSKATPAQKKAYVDDLINNANISLNRTDFCEENFSEGSQAQPFEID</sequence>
<dbReference type="Proteomes" id="UP001165065">
    <property type="component" value="Unassembled WGS sequence"/>
</dbReference>
<feature type="region of interest" description="Disordered" evidence="1">
    <location>
        <begin position="99"/>
        <end position="157"/>
    </location>
</feature>
<dbReference type="AlphaFoldDB" id="A0A9W7L7J8"/>
<feature type="compositionally biased region" description="Basic and acidic residues" evidence="1">
    <location>
        <begin position="125"/>
        <end position="157"/>
    </location>
</feature>
<reference evidence="3" key="1">
    <citation type="journal article" date="2023" name="Commun. Biol.">
        <title>Genome analysis of Parmales, the sister group of diatoms, reveals the evolutionary specialization of diatoms from phago-mixotrophs to photoautotrophs.</title>
        <authorList>
            <person name="Ban H."/>
            <person name="Sato S."/>
            <person name="Yoshikawa S."/>
            <person name="Yamada K."/>
            <person name="Nakamura Y."/>
            <person name="Ichinomiya M."/>
            <person name="Sato N."/>
            <person name="Blanc-Mathieu R."/>
            <person name="Endo H."/>
            <person name="Kuwata A."/>
            <person name="Ogata H."/>
        </authorList>
    </citation>
    <scope>NUCLEOTIDE SEQUENCE [LARGE SCALE GENOMIC DNA]</scope>
</reference>
<organism evidence="2 3">
    <name type="scientific">Triparma columacea</name>
    <dbReference type="NCBI Taxonomy" id="722753"/>
    <lineage>
        <taxon>Eukaryota</taxon>
        <taxon>Sar</taxon>
        <taxon>Stramenopiles</taxon>
        <taxon>Ochrophyta</taxon>
        <taxon>Bolidophyceae</taxon>
        <taxon>Parmales</taxon>
        <taxon>Triparmaceae</taxon>
        <taxon>Triparma</taxon>
    </lineage>
</organism>
<accession>A0A9W7L7J8</accession>
<name>A0A9W7L7J8_9STRA</name>
<proteinExistence type="predicted"/>